<sequence length="158" mass="17406">MGFTMNGSEDVKGLAASLGDLQVGASPSSPSREKEIDWLGNGDDVATDDGVWDDAAILDRDWAHRKNQFVKVYIDFDSHPRGAGSNGGGHWRQGGAAACRGRGRWRCPRRRRGGMEESAIKLFIGQVPKLMTEVEQAAMFRDFAIVNEVTVIRSNRKK</sequence>
<accession>A0AAD8RIR1</accession>
<evidence type="ECO:0000313" key="2">
    <source>
        <dbReference type="Proteomes" id="UP001231189"/>
    </source>
</evidence>
<gene>
    <name evidence="1" type="ORF">QYE76_026514</name>
</gene>
<evidence type="ECO:0000313" key="1">
    <source>
        <dbReference type="EMBL" id="KAK1620997.1"/>
    </source>
</evidence>
<organism evidence="1 2">
    <name type="scientific">Lolium multiflorum</name>
    <name type="common">Italian ryegrass</name>
    <name type="synonym">Lolium perenne subsp. multiflorum</name>
    <dbReference type="NCBI Taxonomy" id="4521"/>
    <lineage>
        <taxon>Eukaryota</taxon>
        <taxon>Viridiplantae</taxon>
        <taxon>Streptophyta</taxon>
        <taxon>Embryophyta</taxon>
        <taxon>Tracheophyta</taxon>
        <taxon>Spermatophyta</taxon>
        <taxon>Magnoliopsida</taxon>
        <taxon>Liliopsida</taxon>
        <taxon>Poales</taxon>
        <taxon>Poaceae</taxon>
        <taxon>BOP clade</taxon>
        <taxon>Pooideae</taxon>
        <taxon>Poodae</taxon>
        <taxon>Poeae</taxon>
        <taxon>Poeae Chloroplast Group 2 (Poeae type)</taxon>
        <taxon>Loliodinae</taxon>
        <taxon>Loliinae</taxon>
        <taxon>Lolium</taxon>
    </lineage>
</organism>
<keyword evidence="2" id="KW-1185">Reference proteome</keyword>
<comment type="caution">
    <text evidence="1">The sequence shown here is derived from an EMBL/GenBank/DDBJ whole genome shotgun (WGS) entry which is preliminary data.</text>
</comment>
<dbReference type="AlphaFoldDB" id="A0AAD8RIR1"/>
<dbReference type="EMBL" id="JAUUTY010000006">
    <property type="protein sequence ID" value="KAK1620997.1"/>
    <property type="molecule type" value="Genomic_DNA"/>
</dbReference>
<name>A0AAD8RIR1_LOLMU</name>
<protein>
    <recommendedName>
        <fullName evidence="3">RRM domain-containing protein</fullName>
    </recommendedName>
</protein>
<dbReference type="Proteomes" id="UP001231189">
    <property type="component" value="Unassembled WGS sequence"/>
</dbReference>
<proteinExistence type="predicted"/>
<reference evidence="1" key="1">
    <citation type="submission" date="2023-07" db="EMBL/GenBank/DDBJ databases">
        <title>A chromosome-level genome assembly of Lolium multiflorum.</title>
        <authorList>
            <person name="Chen Y."/>
            <person name="Copetti D."/>
            <person name="Kolliker R."/>
            <person name="Studer B."/>
        </authorList>
    </citation>
    <scope>NUCLEOTIDE SEQUENCE</scope>
    <source>
        <strain evidence="1">02402/16</strain>
        <tissue evidence="1">Leaf</tissue>
    </source>
</reference>
<evidence type="ECO:0008006" key="3">
    <source>
        <dbReference type="Google" id="ProtNLM"/>
    </source>
</evidence>